<sequence>MAVFHEKKKQIRENKETGNVIIEHIVDEELFQGQSPMFAQVTLKPGCALGYHQHKGNNETYYILSGKGIYTDNGEEVPVVAGDVTFCYDGGFHGLKNTESSDLVFMALIINTPKQ</sequence>
<comment type="caution">
    <text evidence="3">The sequence shown here is derived from an EMBL/GenBank/DDBJ whole genome shotgun (WGS) entry which is preliminary data.</text>
</comment>
<evidence type="ECO:0000259" key="2">
    <source>
        <dbReference type="Pfam" id="PF07883"/>
    </source>
</evidence>
<proteinExistence type="predicted"/>
<evidence type="ECO:0000313" key="3">
    <source>
        <dbReference type="EMBL" id="MPL86538.1"/>
    </source>
</evidence>
<feature type="domain" description="Cupin type-2" evidence="2">
    <location>
        <begin position="41"/>
        <end position="107"/>
    </location>
</feature>
<dbReference type="Gene3D" id="2.60.120.10">
    <property type="entry name" value="Jelly Rolls"/>
    <property type="match status" value="1"/>
</dbReference>
<gene>
    <name evidence="3" type="ORF">SDC9_32520</name>
</gene>
<dbReference type="InterPro" id="IPR011051">
    <property type="entry name" value="RmlC_Cupin_sf"/>
</dbReference>
<protein>
    <submittedName>
        <fullName evidence="3">Oxalate-binding protein</fullName>
    </submittedName>
</protein>
<dbReference type="InterPro" id="IPR051610">
    <property type="entry name" value="GPI/OXD"/>
</dbReference>
<accession>A0A644V5C8</accession>
<dbReference type="PANTHER" id="PTHR35848">
    <property type="entry name" value="OXALATE-BINDING PROTEIN"/>
    <property type="match status" value="1"/>
</dbReference>
<dbReference type="InterPro" id="IPR014710">
    <property type="entry name" value="RmlC-like_jellyroll"/>
</dbReference>
<organism evidence="3">
    <name type="scientific">bioreactor metagenome</name>
    <dbReference type="NCBI Taxonomy" id="1076179"/>
    <lineage>
        <taxon>unclassified sequences</taxon>
        <taxon>metagenomes</taxon>
        <taxon>ecological metagenomes</taxon>
    </lineage>
</organism>
<dbReference type="PANTHER" id="PTHR35848:SF6">
    <property type="entry name" value="CUPIN TYPE-2 DOMAIN-CONTAINING PROTEIN"/>
    <property type="match status" value="1"/>
</dbReference>
<dbReference type="EMBL" id="VSSQ01000223">
    <property type="protein sequence ID" value="MPL86538.1"/>
    <property type="molecule type" value="Genomic_DNA"/>
</dbReference>
<dbReference type="AlphaFoldDB" id="A0A644V5C8"/>
<reference evidence="3" key="1">
    <citation type="submission" date="2019-08" db="EMBL/GenBank/DDBJ databases">
        <authorList>
            <person name="Kucharzyk K."/>
            <person name="Murdoch R.W."/>
            <person name="Higgins S."/>
            <person name="Loffler F."/>
        </authorList>
    </citation>
    <scope>NUCLEOTIDE SEQUENCE</scope>
</reference>
<dbReference type="SUPFAM" id="SSF51182">
    <property type="entry name" value="RmlC-like cupins"/>
    <property type="match status" value="1"/>
</dbReference>
<name>A0A644V5C8_9ZZZZ</name>
<dbReference type="Pfam" id="PF07883">
    <property type="entry name" value="Cupin_2"/>
    <property type="match status" value="1"/>
</dbReference>
<dbReference type="CDD" id="cd02221">
    <property type="entry name" value="cupin_TM1287-like"/>
    <property type="match status" value="1"/>
</dbReference>
<keyword evidence="1" id="KW-0479">Metal-binding</keyword>
<evidence type="ECO:0000256" key="1">
    <source>
        <dbReference type="ARBA" id="ARBA00022723"/>
    </source>
</evidence>
<dbReference type="InterPro" id="IPR013096">
    <property type="entry name" value="Cupin_2"/>
</dbReference>
<dbReference type="GO" id="GO:0046872">
    <property type="term" value="F:metal ion binding"/>
    <property type="evidence" value="ECO:0007669"/>
    <property type="project" value="UniProtKB-KW"/>
</dbReference>